<dbReference type="Gene3D" id="3.15.10.30">
    <property type="entry name" value="Haemolymph juvenile hormone binding protein"/>
    <property type="match status" value="1"/>
</dbReference>
<gene>
    <name evidence="2" type="primary">JHBP</name>
</gene>
<dbReference type="InterPro" id="IPR010562">
    <property type="entry name" value="Haemolymph_juvenile_hormone-bd"/>
</dbReference>
<dbReference type="PANTHER" id="PTHR11008:SF32">
    <property type="entry name" value="CIRCADIAN CLOCK-CONTROLLED PROTEIN DAYWAKE-RELATED"/>
    <property type="match status" value="1"/>
</dbReference>
<accession>Q25175</accession>
<keyword evidence="1" id="KW-0732">Signal</keyword>
<feature type="chain" id="PRO_5004202494" evidence="1">
    <location>
        <begin position="19"/>
        <end position="242"/>
    </location>
</feature>
<sequence length="242" mass="26867">MAAYTSFLLLAFASCVLSEGGVFFNPCYKSDIKCLSNATETFLEKTCNGYPNTEIKAIDPLVIPELKVVVDESMGLVFDFKNINIVGLKNQQISDFKMDTDKKSVVLKTKAILNIVADLKIEFTKQNKVFNGPYIAKATALGSSQYGYSFTKKDDKEYFVVGSEENACEIIGEPDVEIGEELQKALLNDADAKAMKPDYEANKVALRKKTLCHIVEAAYVTVIHNIRAVAKLFPKEAFFLDI</sequence>
<evidence type="ECO:0000256" key="1">
    <source>
        <dbReference type="SAM" id="SignalP"/>
    </source>
</evidence>
<feature type="signal peptide" evidence="1">
    <location>
        <begin position="1"/>
        <end position="18"/>
    </location>
</feature>
<evidence type="ECO:0000313" key="2">
    <source>
        <dbReference type="EMBL" id="AAA68242.1"/>
    </source>
</evidence>
<dbReference type="AlphaFoldDB" id="Q25175"/>
<dbReference type="EMBL" id="U22515">
    <property type="protein sequence ID" value="AAA68242.1"/>
    <property type="molecule type" value="mRNA"/>
</dbReference>
<reference evidence="2" key="1">
    <citation type="journal article" date="1995" name="Biochemistry">
        <title>Key disulfide bonds in an insect hormone binding protein: cDNA cloning of a juvenile hormone binding protein of Heliothis virescens and ligand binding by native and mutant forms.</title>
        <authorList>
            <person name="Wojtasek H."/>
            <person name="Prestwich G.D."/>
        </authorList>
    </citation>
    <scope>NUCLEOTIDE SEQUENCE</scope>
    <source>
        <tissue evidence="2">Larval fat body</tissue>
    </source>
</reference>
<protein>
    <submittedName>
        <fullName evidence="2">Juvenile hormone binding protein</fullName>
    </submittedName>
</protein>
<proteinExistence type="evidence at transcript level"/>
<dbReference type="InterPro" id="IPR038606">
    <property type="entry name" value="To_sf"/>
</dbReference>
<dbReference type="Pfam" id="PF06585">
    <property type="entry name" value="JHBP"/>
    <property type="match status" value="1"/>
</dbReference>
<name>Q25175_HELVI</name>
<dbReference type="GO" id="GO:0005615">
    <property type="term" value="C:extracellular space"/>
    <property type="evidence" value="ECO:0007669"/>
    <property type="project" value="TreeGrafter"/>
</dbReference>
<dbReference type="SMART" id="SM00700">
    <property type="entry name" value="JHBP"/>
    <property type="match status" value="1"/>
</dbReference>
<dbReference type="PANTHER" id="PTHR11008">
    <property type="entry name" value="PROTEIN TAKEOUT-LIKE PROTEIN"/>
    <property type="match status" value="1"/>
</dbReference>
<organism evidence="2">
    <name type="scientific">Heliothis virescens</name>
    <name type="common">Tobacco budworm moth</name>
    <dbReference type="NCBI Taxonomy" id="7102"/>
    <lineage>
        <taxon>Eukaryota</taxon>
        <taxon>Metazoa</taxon>
        <taxon>Ecdysozoa</taxon>
        <taxon>Arthropoda</taxon>
        <taxon>Hexapoda</taxon>
        <taxon>Insecta</taxon>
        <taxon>Pterygota</taxon>
        <taxon>Neoptera</taxon>
        <taxon>Endopterygota</taxon>
        <taxon>Lepidoptera</taxon>
        <taxon>Glossata</taxon>
        <taxon>Ditrysia</taxon>
        <taxon>Noctuoidea</taxon>
        <taxon>Noctuidae</taxon>
        <taxon>Heliothinae</taxon>
        <taxon>Heliothis</taxon>
    </lineage>
</organism>